<feature type="region of interest" description="Disordered" evidence="1">
    <location>
        <begin position="69"/>
        <end position="232"/>
    </location>
</feature>
<dbReference type="EMBL" id="UXUI01007324">
    <property type="protein sequence ID" value="VDD86994.1"/>
    <property type="molecule type" value="Genomic_DNA"/>
</dbReference>
<name>A0A0N4UXZ2_ENTVE</name>
<feature type="compositionally biased region" description="Polar residues" evidence="1">
    <location>
        <begin position="70"/>
        <end position="96"/>
    </location>
</feature>
<reference evidence="4" key="1">
    <citation type="submission" date="2017-02" db="UniProtKB">
        <authorList>
            <consortium name="WormBaseParasite"/>
        </authorList>
    </citation>
    <scope>IDENTIFICATION</scope>
</reference>
<feature type="compositionally biased region" description="Polar residues" evidence="1">
    <location>
        <begin position="110"/>
        <end position="137"/>
    </location>
</feature>
<accession>A0A0N4UXZ2</accession>
<evidence type="ECO:0000256" key="1">
    <source>
        <dbReference type="SAM" id="MobiDB-lite"/>
    </source>
</evidence>
<evidence type="ECO:0000313" key="3">
    <source>
        <dbReference type="Proteomes" id="UP000274131"/>
    </source>
</evidence>
<evidence type="ECO:0000313" key="2">
    <source>
        <dbReference type="EMBL" id="VDD86994.1"/>
    </source>
</evidence>
<feature type="compositionally biased region" description="Low complexity" evidence="1">
    <location>
        <begin position="138"/>
        <end position="156"/>
    </location>
</feature>
<keyword evidence="3" id="KW-1185">Reference proteome</keyword>
<reference evidence="2 3" key="2">
    <citation type="submission" date="2018-10" db="EMBL/GenBank/DDBJ databases">
        <authorList>
            <consortium name="Pathogen Informatics"/>
        </authorList>
    </citation>
    <scope>NUCLEOTIDE SEQUENCE [LARGE SCALE GENOMIC DNA]</scope>
</reference>
<dbReference type="WBParaSite" id="EVEC_0000242901-mRNA-1">
    <property type="protein sequence ID" value="EVEC_0000242901-mRNA-1"/>
    <property type="gene ID" value="EVEC_0000242901"/>
</dbReference>
<sequence>MPLLESAAVHRVKRFWYPPPSMHPGYGDFFYDPVPPFMPWGQPRWYLNRPCLFRTPCYRAGYPSRAGYVSNPSGTEHTESQPFSSGSHYQPSSPDSGSKDNGALPELNPGNKQYTNNPSGFETNGQPGSVSADRTQNSYSAGQSYPSSSGCSYGPSEDPTTVPPQASETTPGGCGSQPNDNEANNKPFDSSQEPHPGKEDQVGSAYGISDSYRTGSNDEVKSKDIDVPDEPARSLEAAYEANNATPDNDSQ</sequence>
<proteinExistence type="predicted"/>
<evidence type="ECO:0000313" key="4">
    <source>
        <dbReference type="WBParaSite" id="EVEC_0000242901-mRNA-1"/>
    </source>
</evidence>
<feature type="compositionally biased region" description="Basic and acidic residues" evidence="1">
    <location>
        <begin position="216"/>
        <end position="232"/>
    </location>
</feature>
<dbReference type="AlphaFoldDB" id="A0A0N4UXZ2"/>
<feature type="compositionally biased region" description="Polar residues" evidence="1">
    <location>
        <begin position="163"/>
        <end position="193"/>
    </location>
</feature>
<organism evidence="4">
    <name type="scientific">Enterobius vermicularis</name>
    <name type="common">Human pinworm</name>
    <dbReference type="NCBI Taxonomy" id="51028"/>
    <lineage>
        <taxon>Eukaryota</taxon>
        <taxon>Metazoa</taxon>
        <taxon>Ecdysozoa</taxon>
        <taxon>Nematoda</taxon>
        <taxon>Chromadorea</taxon>
        <taxon>Rhabditida</taxon>
        <taxon>Spirurina</taxon>
        <taxon>Oxyuridomorpha</taxon>
        <taxon>Oxyuroidea</taxon>
        <taxon>Oxyuridae</taxon>
        <taxon>Enterobius</taxon>
    </lineage>
</organism>
<dbReference type="Proteomes" id="UP000274131">
    <property type="component" value="Unassembled WGS sequence"/>
</dbReference>
<protein>
    <submittedName>
        <fullName evidence="4">WW domain-containing protein</fullName>
    </submittedName>
</protein>
<gene>
    <name evidence="2" type="ORF">EVEC_LOCUS2137</name>
</gene>